<evidence type="ECO:0000313" key="6">
    <source>
        <dbReference type="Proteomes" id="UP000076420"/>
    </source>
</evidence>
<dbReference type="EnsemblMetazoa" id="BGLB032145-RD">
    <property type="protein sequence ID" value="BGLB032145-PD"/>
    <property type="gene ID" value="BGLB032145"/>
</dbReference>
<keyword evidence="1 4" id="KW-0812">Transmembrane</keyword>
<dbReference type="SUPFAM" id="SSF103473">
    <property type="entry name" value="MFS general substrate transporter"/>
    <property type="match status" value="1"/>
</dbReference>
<protein>
    <recommendedName>
        <fullName evidence="7">Major facilitator superfamily (MFS) profile domain-containing protein</fullName>
    </recommendedName>
</protein>
<feature type="transmembrane region" description="Helical" evidence="4">
    <location>
        <begin position="44"/>
        <end position="62"/>
    </location>
</feature>
<feature type="transmembrane region" description="Helical" evidence="4">
    <location>
        <begin position="168"/>
        <end position="187"/>
    </location>
</feature>
<feature type="transmembrane region" description="Helical" evidence="4">
    <location>
        <begin position="473"/>
        <end position="495"/>
    </location>
</feature>
<evidence type="ECO:0000256" key="1">
    <source>
        <dbReference type="ARBA" id="ARBA00022692"/>
    </source>
</evidence>
<dbReference type="PANTHER" id="PTHR23121:SF9">
    <property type="entry name" value="SODIUM-DEPENDENT GLUCOSE TRANSPORTER 1"/>
    <property type="match status" value="1"/>
</dbReference>
<feature type="transmembrane region" description="Helical" evidence="4">
    <location>
        <begin position="110"/>
        <end position="127"/>
    </location>
</feature>
<evidence type="ECO:0000313" key="5">
    <source>
        <dbReference type="EnsemblMetazoa" id="BGLB032145-PD"/>
    </source>
</evidence>
<feature type="transmembrane region" description="Helical" evidence="4">
    <location>
        <begin position="307"/>
        <end position="326"/>
    </location>
</feature>
<evidence type="ECO:0000256" key="3">
    <source>
        <dbReference type="ARBA" id="ARBA00023136"/>
    </source>
</evidence>
<dbReference type="InterPro" id="IPR036259">
    <property type="entry name" value="MFS_trans_sf"/>
</dbReference>
<dbReference type="Gene3D" id="1.20.1250.20">
    <property type="entry name" value="MFS general substrate transporter like domains"/>
    <property type="match status" value="2"/>
</dbReference>
<feature type="transmembrane region" description="Helical" evidence="4">
    <location>
        <begin position="265"/>
        <end position="287"/>
    </location>
</feature>
<feature type="transmembrane region" description="Helical" evidence="4">
    <location>
        <begin position="413"/>
        <end position="432"/>
    </location>
</feature>
<evidence type="ECO:0000256" key="2">
    <source>
        <dbReference type="ARBA" id="ARBA00022989"/>
    </source>
</evidence>
<dbReference type="VEuPathDB" id="VectorBase:BGLAX_033203"/>
<gene>
    <name evidence="5" type="primary">106078673</name>
</gene>
<keyword evidence="2 4" id="KW-1133">Transmembrane helix</keyword>
<evidence type="ECO:0008006" key="7">
    <source>
        <dbReference type="Google" id="ProtNLM"/>
    </source>
</evidence>
<feature type="transmembrane region" description="Helical" evidence="4">
    <location>
        <begin position="386"/>
        <end position="407"/>
    </location>
</feature>
<dbReference type="VEuPathDB" id="VectorBase:BGLB032145"/>
<dbReference type="AlphaFoldDB" id="A0A2C9LKZ4"/>
<evidence type="ECO:0000256" key="4">
    <source>
        <dbReference type="SAM" id="Phobius"/>
    </source>
</evidence>
<dbReference type="PANTHER" id="PTHR23121">
    <property type="entry name" value="SODIUM-DEPENDENT GLUCOSE TRANSPORTER 1"/>
    <property type="match status" value="1"/>
</dbReference>
<feature type="transmembrane region" description="Helical" evidence="4">
    <location>
        <begin position="82"/>
        <end position="103"/>
    </location>
</feature>
<proteinExistence type="predicted"/>
<feature type="transmembrane region" description="Helical" evidence="4">
    <location>
        <begin position="439"/>
        <end position="461"/>
    </location>
</feature>
<dbReference type="Proteomes" id="UP000076420">
    <property type="component" value="Unassembled WGS sequence"/>
</dbReference>
<sequence>MDNHNAEQLEPFTVSEKVNNVEEEKQPVGVLTKLKTDLAYRKRVFQSLLLSVSSFTLGIVLGQQGPSFLDLQIITNTDVVQASAFFTSASFGYMVGSFISGFVHGKVNNNINMAVVCAGAGLGAITTPHCSSYYLMIAIRFTTNMFCGGIDTLVNAEHMSIWGSEAQALLQVIHFTFAFGGVITPLFTEPFLTPKDVKMANLSNYLNVTGHNLSINLSSFNEGTNSTLLPSEFNKYTDFNLTNSSEIFLDNISAELKYRTTKVHYAFLIAGCIAIMTSIPFFIMIFYDNKSKTPHDENYIQVPSRKLPLHLHIFLIITLCFFFLVYCCVEDTFASFLMTFLVKEYEEVSKSKGAYITTFYWASFALGRFLCIFVCKFLIAVKVITLYTILMVFAYSGFTICATYGLIDGLTVFAGMAGISMAPVFASGFNWAGSELLQVTGWISSFILIGSSIGMMINPLIIGNLMERLSNMWFCYVLLSQTFLLCGVFVFLLSLNRLYINKVYGTVGGQRSLEIEVDAPEKETEPRLLNSGNENKTSV</sequence>
<reference evidence="5" key="1">
    <citation type="submission" date="2020-05" db="UniProtKB">
        <authorList>
            <consortium name="EnsemblMetazoa"/>
        </authorList>
    </citation>
    <scope>IDENTIFICATION</scope>
    <source>
        <strain evidence="5">BB02</strain>
    </source>
</reference>
<name>A0A2C9LKZ4_BIOGL</name>
<feature type="transmembrane region" description="Helical" evidence="4">
    <location>
        <begin position="359"/>
        <end position="379"/>
    </location>
</feature>
<keyword evidence="3 4" id="KW-0472">Membrane</keyword>
<dbReference type="OrthoDB" id="9626824at2759"/>
<accession>A0A2C9LKZ4</accession>
<organism evidence="5 6">
    <name type="scientific">Biomphalaria glabrata</name>
    <name type="common">Bloodfluke planorb</name>
    <name type="synonym">Freshwater snail</name>
    <dbReference type="NCBI Taxonomy" id="6526"/>
    <lineage>
        <taxon>Eukaryota</taxon>
        <taxon>Metazoa</taxon>
        <taxon>Spiralia</taxon>
        <taxon>Lophotrochozoa</taxon>
        <taxon>Mollusca</taxon>
        <taxon>Gastropoda</taxon>
        <taxon>Heterobranchia</taxon>
        <taxon>Euthyneura</taxon>
        <taxon>Panpulmonata</taxon>
        <taxon>Hygrophila</taxon>
        <taxon>Lymnaeoidea</taxon>
        <taxon>Planorbidae</taxon>
        <taxon>Biomphalaria</taxon>
    </lineage>
</organism>